<evidence type="ECO:0000259" key="7">
    <source>
        <dbReference type="Pfam" id="PF05239"/>
    </source>
</evidence>
<organism evidence="8 9">
    <name type="scientific">Ruminococcus difficilis</name>
    <dbReference type="NCBI Taxonomy" id="2763069"/>
    <lineage>
        <taxon>Bacteria</taxon>
        <taxon>Bacillati</taxon>
        <taxon>Bacillota</taxon>
        <taxon>Clostridia</taxon>
        <taxon>Eubacteriales</taxon>
        <taxon>Oscillospiraceae</taxon>
        <taxon>Ruminococcus</taxon>
    </lineage>
</organism>
<dbReference type="PANTHER" id="PTHR33692">
    <property type="entry name" value="RIBOSOME MATURATION FACTOR RIMM"/>
    <property type="match status" value="1"/>
</dbReference>
<keyword evidence="9" id="KW-1185">Reference proteome</keyword>
<dbReference type="HAMAP" id="MF_00014">
    <property type="entry name" value="Ribosome_mat_RimM"/>
    <property type="match status" value="1"/>
</dbReference>
<proteinExistence type="inferred from homology"/>
<evidence type="ECO:0000256" key="1">
    <source>
        <dbReference type="ARBA" id="ARBA00022490"/>
    </source>
</evidence>
<name>A0A935C1W1_9FIRM</name>
<dbReference type="SUPFAM" id="SSF50346">
    <property type="entry name" value="PRC-barrel domain"/>
    <property type="match status" value="1"/>
</dbReference>
<sequence>MLKQYLEVGKIVGTHGIRGEMRVECWANSPEFLKKFKKLYLDEGKTALSVSCRPHKNIALMTVKGVETIEAADRMRGKVLYIDRNDVKLSEGEHFVQDIIGLSVTDADNGTVYGTVKDVLKTGSNDVYEMADTSGKLFYIPVIPDIMAGFDFDKGAVYIHPMKGLFDDED</sequence>
<dbReference type="Gene3D" id="2.40.30.60">
    <property type="entry name" value="RimM"/>
    <property type="match status" value="1"/>
</dbReference>
<keyword evidence="2 5" id="KW-0690">Ribosome biogenesis</keyword>
<feature type="domain" description="PRC-barrel" evidence="7">
    <location>
        <begin position="91"/>
        <end position="165"/>
    </location>
</feature>
<evidence type="ECO:0000256" key="5">
    <source>
        <dbReference type="HAMAP-Rule" id="MF_00014"/>
    </source>
</evidence>
<evidence type="ECO:0000313" key="9">
    <source>
        <dbReference type="Proteomes" id="UP000633365"/>
    </source>
</evidence>
<dbReference type="GO" id="GO:0043022">
    <property type="term" value="F:ribosome binding"/>
    <property type="evidence" value="ECO:0007669"/>
    <property type="project" value="InterPro"/>
</dbReference>
<comment type="function">
    <text evidence="5">An accessory protein needed during the final step in the assembly of 30S ribosomal subunit, possibly for assembly of the head region. Essential for efficient processing of 16S rRNA. May be needed both before and after RbfA during the maturation of 16S rRNA. It has affinity for free ribosomal 30S subunits but not for 70S ribosomes.</text>
</comment>
<dbReference type="InterPro" id="IPR009000">
    <property type="entry name" value="Transl_B-barrel_sf"/>
</dbReference>
<comment type="subcellular location">
    <subcellularLocation>
        <location evidence="5">Cytoplasm</location>
    </subcellularLocation>
</comment>
<reference evidence="8" key="1">
    <citation type="submission" date="2021-01" db="EMBL/GenBank/DDBJ databases">
        <title>Genome public.</title>
        <authorList>
            <person name="Liu C."/>
            <person name="Sun Q."/>
        </authorList>
    </citation>
    <scope>NUCLEOTIDE SEQUENCE</scope>
    <source>
        <strain evidence="8">M6</strain>
    </source>
</reference>
<keyword evidence="3 5" id="KW-0698">rRNA processing</keyword>
<dbReference type="NCBIfam" id="TIGR02273">
    <property type="entry name" value="16S_RimM"/>
    <property type="match status" value="1"/>
</dbReference>
<dbReference type="Pfam" id="PF05239">
    <property type="entry name" value="PRC"/>
    <property type="match status" value="1"/>
</dbReference>
<dbReference type="InterPro" id="IPR027275">
    <property type="entry name" value="PRC-brl_dom"/>
</dbReference>
<dbReference type="GO" id="GO:0005737">
    <property type="term" value="C:cytoplasm"/>
    <property type="evidence" value="ECO:0007669"/>
    <property type="project" value="UniProtKB-SubCell"/>
</dbReference>
<keyword evidence="4 5" id="KW-0143">Chaperone</keyword>
<evidence type="ECO:0000256" key="2">
    <source>
        <dbReference type="ARBA" id="ARBA00022517"/>
    </source>
</evidence>
<dbReference type="PANTHER" id="PTHR33692:SF1">
    <property type="entry name" value="RIBOSOME MATURATION FACTOR RIMM"/>
    <property type="match status" value="1"/>
</dbReference>
<comment type="caution">
    <text evidence="8">The sequence shown here is derived from an EMBL/GenBank/DDBJ whole genome shotgun (WGS) entry which is preliminary data.</text>
</comment>
<dbReference type="GO" id="GO:0042274">
    <property type="term" value="P:ribosomal small subunit biogenesis"/>
    <property type="evidence" value="ECO:0007669"/>
    <property type="project" value="UniProtKB-UniRule"/>
</dbReference>
<dbReference type="InterPro" id="IPR011961">
    <property type="entry name" value="RimM"/>
</dbReference>
<dbReference type="SUPFAM" id="SSF50447">
    <property type="entry name" value="Translation proteins"/>
    <property type="match status" value="1"/>
</dbReference>
<evidence type="ECO:0000313" key="8">
    <source>
        <dbReference type="EMBL" id="MBK6088891.1"/>
    </source>
</evidence>
<evidence type="ECO:0000259" key="6">
    <source>
        <dbReference type="Pfam" id="PF01782"/>
    </source>
</evidence>
<protein>
    <recommendedName>
        <fullName evidence="5">Ribosome maturation factor RimM</fullName>
    </recommendedName>
</protein>
<dbReference type="InterPro" id="IPR036976">
    <property type="entry name" value="RimM_N_sf"/>
</dbReference>
<comment type="domain">
    <text evidence="5">The PRC barrel domain binds ribosomal protein uS19.</text>
</comment>
<gene>
    <name evidence="5 8" type="primary">rimM</name>
    <name evidence="8" type="ORF">JKK62_09580</name>
</gene>
<dbReference type="EMBL" id="JAEQMG010000098">
    <property type="protein sequence ID" value="MBK6088891.1"/>
    <property type="molecule type" value="Genomic_DNA"/>
</dbReference>
<dbReference type="RefSeq" id="WP_201427703.1">
    <property type="nucleotide sequence ID" value="NZ_JAEQMG010000098.1"/>
</dbReference>
<dbReference type="GO" id="GO:0006364">
    <property type="term" value="P:rRNA processing"/>
    <property type="evidence" value="ECO:0007669"/>
    <property type="project" value="UniProtKB-UniRule"/>
</dbReference>
<dbReference type="Gene3D" id="2.30.30.240">
    <property type="entry name" value="PRC-barrel domain"/>
    <property type="match status" value="1"/>
</dbReference>
<comment type="subunit">
    <text evidence="5">Binds ribosomal protein uS19.</text>
</comment>
<comment type="similarity">
    <text evidence="5">Belongs to the RimM family.</text>
</comment>
<dbReference type="InterPro" id="IPR011033">
    <property type="entry name" value="PRC_barrel-like_sf"/>
</dbReference>
<dbReference type="Pfam" id="PF01782">
    <property type="entry name" value="RimM"/>
    <property type="match status" value="1"/>
</dbReference>
<dbReference type="Proteomes" id="UP000633365">
    <property type="component" value="Unassembled WGS sequence"/>
</dbReference>
<feature type="domain" description="RimM N-terminal" evidence="6">
    <location>
        <begin position="8"/>
        <end position="85"/>
    </location>
</feature>
<accession>A0A935C1W1</accession>
<dbReference type="AlphaFoldDB" id="A0A935C1W1"/>
<dbReference type="InterPro" id="IPR002676">
    <property type="entry name" value="RimM_N"/>
</dbReference>
<dbReference type="GO" id="GO:0005840">
    <property type="term" value="C:ribosome"/>
    <property type="evidence" value="ECO:0007669"/>
    <property type="project" value="InterPro"/>
</dbReference>
<evidence type="ECO:0000256" key="4">
    <source>
        <dbReference type="ARBA" id="ARBA00023186"/>
    </source>
</evidence>
<keyword evidence="1 5" id="KW-0963">Cytoplasm</keyword>
<evidence type="ECO:0000256" key="3">
    <source>
        <dbReference type="ARBA" id="ARBA00022552"/>
    </source>
</evidence>